<reference evidence="1 2" key="1">
    <citation type="submission" date="2018-09" db="EMBL/GenBank/DDBJ databases">
        <title>Sphingomonas peninsula sp. nov., isolated from fildes peninsula, Antarctic soil.</title>
        <authorList>
            <person name="Yingchao G."/>
        </authorList>
    </citation>
    <scope>NUCLEOTIDE SEQUENCE [LARGE SCALE GENOMIC DNA]</scope>
    <source>
        <strain evidence="1 2">YZ-8</strain>
    </source>
</reference>
<name>A0A494TF24_SPHPE</name>
<accession>A0A494TF24</accession>
<evidence type="ECO:0000313" key="1">
    <source>
        <dbReference type="EMBL" id="AYJ88137.1"/>
    </source>
</evidence>
<protein>
    <submittedName>
        <fullName evidence="1">Uncharacterized protein</fullName>
    </submittedName>
</protein>
<evidence type="ECO:0000313" key="2">
    <source>
        <dbReference type="Proteomes" id="UP000276254"/>
    </source>
</evidence>
<keyword evidence="2" id="KW-1185">Reference proteome</keyword>
<gene>
    <name evidence="1" type="ORF">D3Y57_19285</name>
</gene>
<dbReference type="AlphaFoldDB" id="A0A494TF24"/>
<sequence length="79" mass="8564">MQRLKLWALCVLIALDQLAHCLLGGPKYILFGGPTPDPDETISSIVGRQAIVGKRWALICEVFIDALFGAGHCRSKIGT</sequence>
<dbReference type="Proteomes" id="UP000276254">
    <property type="component" value="Chromosome"/>
</dbReference>
<organism evidence="1 2">
    <name type="scientific">Sphingomonas paeninsulae</name>
    <dbReference type="NCBI Taxonomy" id="2319844"/>
    <lineage>
        <taxon>Bacteria</taxon>
        <taxon>Pseudomonadati</taxon>
        <taxon>Pseudomonadota</taxon>
        <taxon>Alphaproteobacteria</taxon>
        <taxon>Sphingomonadales</taxon>
        <taxon>Sphingomonadaceae</taxon>
        <taxon>Sphingomonas</taxon>
    </lineage>
</organism>
<dbReference type="EMBL" id="CP032829">
    <property type="protein sequence ID" value="AYJ88137.1"/>
    <property type="molecule type" value="Genomic_DNA"/>
</dbReference>
<proteinExistence type="predicted"/>
<dbReference type="KEGG" id="spha:D3Y57_19285"/>
<dbReference type="OrthoDB" id="7573813at2"/>